<dbReference type="Proteomes" id="UP000299102">
    <property type="component" value="Unassembled WGS sequence"/>
</dbReference>
<gene>
    <name evidence="1" type="ORF">EVAR_47741_1</name>
</gene>
<evidence type="ECO:0008006" key="3">
    <source>
        <dbReference type="Google" id="ProtNLM"/>
    </source>
</evidence>
<name>A0A4C1VTG9_EUMVA</name>
<accession>A0A4C1VTG9</accession>
<proteinExistence type="predicted"/>
<dbReference type="OrthoDB" id="7790673at2759"/>
<dbReference type="AlphaFoldDB" id="A0A4C1VTG9"/>
<evidence type="ECO:0000313" key="1">
    <source>
        <dbReference type="EMBL" id="GBP42446.1"/>
    </source>
</evidence>
<protein>
    <recommendedName>
        <fullName evidence="3">RNA-directed DNA polymerase from mobile element jockey</fullName>
    </recommendedName>
</protein>
<reference evidence="1 2" key="1">
    <citation type="journal article" date="2019" name="Commun. Biol.">
        <title>The bagworm genome reveals a unique fibroin gene that provides high tensile strength.</title>
        <authorList>
            <person name="Kono N."/>
            <person name="Nakamura H."/>
            <person name="Ohtoshi R."/>
            <person name="Tomita M."/>
            <person name="Numata K."/>
            <person name="Arakawa K."/>
        </authorList>
    </citation>
    <scope>NUCLEOTIDE SEQUENCE [LARGE SCALE GENOMIC DNA]</scope>
</reference>
<evidence type="ECO:0000313" key="2">
    <source>
        <dbReference type="Proteomes" id="UP000299102"/>
    </source>
</evidence>
<organism evidence="1 2">
    <name type="scientific">Eumeta variegata</name>
    <name type="common">Bagworm moth</name>
    <name type="synonym">Eumeta japonica</name>
    <dbReference type="NCBI Taxonomy" id="151549"/>
    <lineage>
        <taxon>Eukaryota</taxon>
        <taxon>Metazoa</taxon>
        <taxon>Ecdysozoa</taxon>
        <taxon>Arthropoda</taxon>
        <taxon>Hexapoda</taxon>
        <taxon>Insecta</taxon>
        <taxon>Pterygota</taxon>
        <taxon>Neoptera</taxon>
        <taxon>Endopterygota</taxon>
        <taxon>Lepidoptera</taxon>
        <taxon>Glossata</taxon>
        <taxon>Ditrysia</taxon>
        <taxon>Tineoidea</taxon>
        <taxon>Psychidae</taxon>
        <taxon>Oiketicinae</taxon>
        <taxon>Eumeta</taxon>
    </lineage>
</organism>
<sequence>MVRGRRDLQPVWVYRRVQLLEYFYYINNLLLGEKKTKLVQFFLISAKPVNGNVKIKDRILGIVDTTLFLGFTLDAKLPWNSHITRLTRRLSLQHMQ</sequence>
<dbReference type="EMBL" id="BGZK01000418">
    <property type="protein sequence ID" value="GBP42446.1"/>
    <property type="molecule type" value="Genomic_DNA"/>
</dbReference>
<keyword evidence="2" id="KW-1185">Reference proteome</keyword>
<comment type="caution">
    <text evidence="1">The sequence shown here is derived from an EMBL/GenBank/DDBJ whole genome shotgun (WGS) entry which is preliminary data.</text>
</comment>